<organism evidence="3 5">
    <name type="scientific">Sphingomonas koreensis</name>
    <dbReference type="NCBI Taxonomy" id="93064"/>
    <lineage>
        <taxon>Bacteria</taxon>
        <taxon>Pseudomonadati</taxon>
        <taxon>Pseudomonadota</taxon>
        <taxon>Alphaproteobacteria</taxon>
        <taxon>Sphingomonadales</taxon>
        <taxon>Sphingomonadaceae</taxon>
        <taxon>Sphingomonas</taxon>
    </lineage>
</organism>
<name>A0A1L6J592_9SPHN</name>
<dbReference type="KEGG" id="skr:BRX40_00575"/>
<evidence type="ECO:0000313" key="6">
    <source>
        <dbReference type="Proteomes" id="UP000286681"/>
    </source>
</evidence>
<dbReference type="STRING" id="93064.BRX40_00575"/>
<sequence>MAAKRLLVLGACGDIGQGIVRGAHARGFRLVAGDRNAERLVRYDDGSGIATVVGDLGSVEAAIALWEAAQVPFGGIDAVAIAVNAPNAAKPLLEWSSAEMAEVYATNLLTHFHAIKAMLPRLPRDGMLIGIGGGTADFILPKMAQLSMLQAAQRMMYRGFAREYRDGAQIRELMLISMINGERKRDIAEPHWVMDTEVGEHVCAIIEDPETFAGPILRLESRVQIGKPETARERASA</sequence>
<evidence type="ECO:0000313" key="3">
    <source>
        <dbReference type="EMBL" id="APR51123.1"/>
    </source>
</evidence>
<reference evidence="5" key="2">
    <citation type="submission" date="2016-12" db="EMBL/GenBank/DDBJ databases">
        <title>Whole genome sequencing of Sphingomonas sp. ABOJV.</title>
        <authorList>
            <person name="Conlan S."/>
            <person name="Thomas P.J."/>
            <person name="Mullikin J."/>
            <person name="Palmore T.N."/>
            <person name="Frank K.M."/>
            <person name="Segre J.A."/>
        </authorList>
    </citation>
    <scope>NUCLEOTIDE SEQUENCE [LARGE SCALE GENOMIC DNA]</scope>
    <source>
        <strain evidence="5">ABOJV</strain>
    </source>
</reference>
<dbReference type="Proteomes" id="UP000185161">
    <property type="component" value="Chromosome"/>
</dbReference>
<dbReference type="SUPFAM" id="SSF51735">
    <property type="entry name" value="NAD(P)-binding Rossmann-fold domains"/>
    <property type="match status" value="1"/>
</dbReference>
<dbReference type="InterPro" id="IPR002347">
    <property type="entry name" value="SDR_fam"/>
</dbReference>
<proteinExistence type="inferred from homology"/>
<protein>
    <submittedName>
        <fullName evidence="4">SDR family oxidoreductase</fullName>
    </submittedName>
</protein>
<dbReference type="InterPro" id="IPR036291">
    <property type="entry name" value="NAD(P)-bd_dom_sf"/>
</dbReference>
<evidence type="ECO:0000313" key="5">
    <source>
        <dbReference type="Proteomes" id="UP000185161"/>
    </source>
</evidence>
<dbReference type="PANTHER" id="PTHR43669:SF3">
    <property type="entry name" value="ALCOHOL DEHYDROGENASE, PUTATIVE (AFU_ORTHOLOGUE AFUA_3G03445)-RELATED"/>
    <property type="match status" value="1"/>
</dbReference>
<dbReference type="RefSeq" id="WP_075150307.1">
    <property type="nucleotide sequence ID" value="NZ_CP018820.1"/>
</dbReference>
<reference evidence="3" key="1">
    <citation type="submission" date="2016-12" db="EMBL/GenBank/DDBJ databases">
        <title>Whole genome sequencing of Sphingomonas koreensis.</title>
        <authorList>
            <person name="Conlan S."/>
            <person name="Thomas P.J."/>
            <person name="Mullikin J."/>
            <person name="Palmore T.N."/>
            <person name="Frank K.M."/>
            <person name="Segre J.A."/>
        </authorList>
    </citation>
    <scope>NUCLEOTIDE SEQUENCE</scope>
    <source>
        <strain evidence="3">ABOJV</strain>
    </source>
</reference>
<comment type="similarity">
    <text evidence="1">Belongs to the short-chain dehydrogenases/reductases (SDR) family.</text>
</comment>
<dbReference type="Gene3D" id="3.40.50.720">
    <property type="entry name" value="NAD(P)-binding Rossmann-like Domain"/>
    <property type="match status" value="1"/>
</dbReference>
<keyword evidence="5" id="KW-1185">Reference proteome</keyword>
<dbReference type="GO" id="GO:0016491">
    <property type="term" value="F:oxidoreductase activity"/>
    <property type="evidence" value="ECO:0007669"/>
    <property type="project" value="UniProtKB-KW"/>
</dbReference>
<dbReference type="OrthoDB" id="7513678at2"/>
<keyword evidence="2" id="KW-0560">Oxidoreductase</keyword>
<dbReference type="Pfam" id="PF00106">
    <property type="entry name" value="adh_short"/>
    <property type="match status" value="1"/>
</dbReference>
<accession>A0A1L6J592</accession>
<gene>
    <name evidence="3" type="ORF">BRX40_00575</name>
    <name evidence="4" type="ORF">CA257_16595</name>
</gene>
<evidence type="ECO:0000256" key="2">
    <source>
        <dbReference type="ARBA" id="ARBA00023002"/>
    </source>
</evidence>
<dbReference type="Proteomes" id="UP000286681">
    <property type="component" value="Unassembled WGS sequence"/>
</dbReference>
<dbReference type="PANTHER" id="PTHR43669">
    <property type="entry name" value="5-KETO-D-GLUCONATE 5-REDUCTASE"/>
    <property type="match status" value="1"/>
</dbReference>
<dbReference type="EMBL" id="CP018820">
    <property type="protein sequence ID" value="APR51123.1"/>
    <property type="molecule type" value="Genomic_DNA"/>
</dbReference>
<evidence type="ECO:0000256" key="1">
    <source>
        <dbReference type="ARBA" id="ARBA00006484"/>
    </source>
</evidence>
<evidence type="ECO:0000313" key="4">
    <source>
        <dbReference type="EMBL" id="RSV00699.1"/>
    </source>
</evidence>
<reference evidence="4 6" key="3">
    <citation type="submission" date="2018-07" db="EMBL/GenBank/DDBJ databases">
        <title>Genomic and Epidemiologic Investigation of an Indolent Hospital Outbreak.</title>
        <authorList>
            <person name="Johnson R.C."/>
            <person name="Deming C."/>
            <person name="Conlan S."/>
            <person name="Zellmer C.J."/>
            <person name="Michelin A.V."/>
            <person name="Lee-Lin S."/>
            <person name="Thomas P.J."/>
            <person name="Park M."/>
            <person name="Weingarten R.A."/>
            <person name="Less J."/>
            <person name="Dekker J.P."/>
            <person name="Frank K.M."/>
            <person name="Musser K.A."/>
            <person name="Mcquiston J.R."/>
            <person name="Henderson D.K."/>
            <person name="Lau A.F."/>
            <person name="Palmore T.N."/>
            <person name="Segre J.A."/>
        </authorList>
    </citation>
    <scope>NUCLEOTIDE SEQUENCE [LARGE SCALE GENOMIC DNA]</scope>
    <source>
        <strain evidence="4 6">SK-NIH.Env10_0317</strain>
    </source>
</reference>
<dbReference type="AlphaFoldDB" id="A0A1L6J592"/>
<dbReference type="GeneID" id="44131050"/>
<dbReference type="EMBL" id="QQWO01000015">
    <property type="protein sequence ID" value="RSV00699.1"/>
    <property type="molecule type" value="Genomic_DNA"/>
</dbReference>